<dbReference type="NCBIfam" id="NF045594">
    <property type="entry name" value="flavodox_BilS"/>
    <property type="match status" value="1"/>
</dbReference>
<protein>
    <submittedName>
        <fullName evidence="2">Flavodoxin domain</fullName>
    </submittedName>
</protein>
<dbReference type="Gene3D" id="3.40.50.360">
    <property type="match status" value="1"/>
</dbReference>
<dbReference type="GO" id="GO:0010181">
    <property type="term" value="F:FMN binding"/>
    <property type="evidence" value="ECO:0007669"/>
    <property type="project" value="InterPro"/>
</dbReference>
<feature type="domain" description="Flavodoxin-like" evidence="1">
    <location>
        <begin position="5"/>
        <end position="160"/>
    </location>
</feature>
<dbReference type="Pfam" id="PF12641">
    <property type="entry name" value="Flavodoxin_3"/>
    <property type="match status" value="1"/>
</dbReference>
<evidence type="ECO:0000259" key="1">
    <source>
        <dbReference type="Pfam" id="PF12641"/>
    </source>
</evidence>
<dbReference type="GO" id="GO:0016651">
    <property type="term" value="F:oxidoreductase activity, acting on NAD(P)H"/>
    <property type="evidence" value="ECO:0007669"/>
    <property type="project" value="UniProtKB-ARBA"/>
</dbReference>
<name>A0A1C6K1U9_9FIRM</name>
<dbReference type="EMBL" id="FMHG01000002">
    <property type="protein sequence ID" value="SCJ88279.1"/>
    <property type="molecule type" value="Genomic_DNA"/>
</dbReference>
<reference evidence="2" key="1">
    <citation type="submission" date="2015-09" db="EMBL/GenBank/DDBJ databases">
        <authorList>
            <consortium name="Pathogen Informatics"/>
        </authorList>
    </citation>
    <scope>NUCLEOTIDE SEQUENCE</scope>
    <source>
        <strain evidence="2">2789STDY5834896</strain>
    </source>
</reference>
<gene>
    <name evidence="2" type="ORF">SAMEA3545359_02552</name>
</gene>
<sequence>MTYAIVYSSRTGNTAQLAKALPPLWAGSGPLYCGAPDDAALAADLILVGFWTDKGGCDQQTTAFLPQLHGKTVALFGTAGFGGSRDYFDRILERVAALVPSDARLLPGFMCQGKMPESVGQRYRQMLKDDPGNAQAQAMLQNFDAARSHPDSQDLTALKRWALALVQGL</sequence>
<dbReference type="SUPFAM" id="SSF52218">
    <property type="entry name" value="Flavoproteins"/>
    <property type="match status" value="1"/>
</dbReference>
<dbReference type="InterPro" id="IPR029039">
    <property type="entry name" value="Flavoprotein-like_sf"/>
</dbReference>
<organism evidence="2">
    <name type="scientific">uncultured Anaerotruncus sp</name>
    <dbReference type="NCBI Taxonomy" id="905011"/>
    <lineage>
        <taxon>Bacteria</taxon>
        <taxon>Bacillati</taxon>
        <taxon>Bacillota</taxon>
        <taxon>Clostridia</taxon>
        <taxon>Eubacteriales</taxon>
        <taxon>Oscillospiraceae</taxon>
        <taxon>Anaerotruncus</taxon>
        <taxon>environmental samples</taxon>
    </lineage>
</organism>
<dbReference type="InterPro" id="IPR008254">
    <property type="entry name" value="Flavodoxin/NO_synth"/>
</dbReference>
<accession>A0A1C6K1U9</accession>
<dbReference type="AlphaFoldDB" id="A0A1C6K1U9"/>
<evidence type="ECO:0000313" key="2">
    <source>
        <dbReference type="EMBL" id="SCJ88279.1"/>
    </source>
</evidence>
<dbReference type="InterPro" id="IPR054633">
    <property type="entry name" value="BilS"/>
</dbReference>
<proteinExistence type="predicted"/>